<proteinExistence type="predicted"/>
<organism evidence="2 3">
    <name type="scientific">Fusarium floridanum</name>
    <dbReference type="NCBI Taxonomy" id="1325733"/>
    <lineage>
        <taxon>Eukaryota</taxon>
        <taxon>Fungi</taxon>
        <taxon>Dikarya</taxon>
        <taxon>Ascomycota</taxon>
        <taxon>Pezizomycotina</taxon>
        <taxon>Sordariomycetes</taxon>
        <taxon>Hypocreomycetidae</taxon>
        <taxon>Hypocreales</taxon>
        <taxon>Nectriaceae</taxon>
        <taxon>Fusarium</taxon>
        <taxon>Fusarium solani species complex</taxon>
    </lineage>
</organism>
<dbReference type="InterPro" id="IPR024983">
    <property type="entry name" value="CHAT_dom"/>
</dbReference>
<keyword evidence="3" id="KW-1185">Reference proteome</keyword>
<dbReference type="EMBL" id="NKCL01000242">
    <property type="protein sequence ID" value="RSL77575.1"/>
    <property type="molecule type" value="Genomic_DNA"/>
</dbReference>
<dbReference type="Pfam" id="PF12770">
    <property type="entry name" value="CHAT"/>
    <property type="match status" value="1"/>
</dbReference>
<sequence length="94" mass="10603">MNIRQKAPFLAYLSACGTGQIKDEASFDENINVMSACQIAGFRHVIGTLWNVKDDLSVQIAKMTYQELKDTDILEESICRGLYKATQPGKPYYH</sequence>
<name>A0A428RJ77_9HYPO</name>
<dbReference type="Proteomes" id="UP000287972">
    <property type="component" value="Unassembled WGS sequence"/>
</dbReference>
<dbReference type="AlphaFoldDB" id="A0A428RJ77"/>
<gene>
    <name evidence="2" type="ORF">CEP51_008968</name>
</gene>
<evidence type="ECO:0000259" key="1">
    <source>
        <dbReference type="Pfam" id="PF12770"/>
    </source>
</evidence>
<reference evidence="2 3" key="1">
    <citation type="submission" date="2017-06" db="EMBL/GenBank/DDBJ databases">
        <title>Comparative genomic analysis of Ambrosia Fusariam Clade fungi.</title>
        <authorList>
            <person name="Stajich J.E."/>
            <person name="Carrillo J."/>
            <person name="Kijimoto T."/>
            <person name="Eskalen A."/>
            <person name="O'Donnell K."/>
            <person name="Kasson M."/>
        </authorList>
    </citation>
    <scope>NUCLEOTIDE SEQUENCE [LARGE SCALE GENOMIC DNA]</scope>
    <source>
        <strain evidence="2 3">NRRL62606</strain>
    </source>
</reference>
<protein>
    <recommendedName>
        <fullName evidence="1">CHAT domain-containing protein</fullName>
    </recommendedName>
</protein>
<comment type="caution">
    <text evidence="2">The sequence shown here is derived from an EMBL/GenBank/DDBJ whole genome shotgun (WGS) entry which is preliminary data.</text>
</comment>
<feature type="domain" description="CHAT" evidence="1">
    <location>
        <begin position="8"/>
        <end position="75"/>
    </location>
</feature>
<evidence type="ECO:0000313" key="3">
    <source>
        <dbReference type="Proteomes" id="UP000287972"/>
    </source>
</evidence>
<accession>A0A428RJ77</accession>
<evidence type="ECO:0000313" key="2">
    <source>
        <dbReference type="EMBL" id="RSL77575.1"/>
    </source>
</evidence>